<name>A0A420WB84_9PROT</name>
<dbReference type="Proteomes" id="UP000277424">
    <property type="component" value="Unassembled WGS sequence"/>
</dbReference>
<reference evidence="2 3" key="1">
    <citation type="submission" date="2018-10" db="EMBL/GenBank/DDBJ databases">
        <title>Comparative analysis of microorganisms from saline springs in Andes Mountain Range, Colombia.</title>
        <authorList>
            <person name="Rubin E."/>
        </authorList>
    </citation>
    <scope>NUCLEOTIDE SEQUENCE [LARGE SCALE GENOMIC DNA]</scope>
    <source>
        <strain evidence="2 3">USBA 36</strain>
    </source>
</reference>
<evidence type="ECO:0000313" key="2">
    <source>
        <dbReference type="EMBL" id="RKQ68226.1"/>
    </source>
</evidence>
<keyword evidence="1" id="KW-0472">Membrane</keyword>
<sequence length="59" mass="6484">MSKGTDDMRQSRHRVSTTALVQMSVFLVFTVIGLFALPYAAESALLQQLWVAFCATAGF</sequence>
<feature type="transmembrane region" description="Helical" evidence="1">
    <location>
        <begin position="20"/>
        <end position="41"/>
    </location>
</feature>
<evidence type="ECO:0000313" key="3">
    <source>
        <dbReference type="Proteomes" id="UP000277424"/>
    </source>
</evidence>
<gene>
    <name evidence="2" type="ORF">BCL74_2701</name>
</gene>
<proteinExistence type="predicted"/>
<dbReference type="EMBL" id="RBIG01000003">
    <property type="protein sequence ID" value="RKQ68226.1"/>
    <property type="molecule type" value="Genomic_DNA"/>
</dbReference>
<keyword evidence="1" id="KW-0812">Transmembrane</keyword>
<dbReference type="RefSeq" id="WP_147431063.1">
    <property type="nucleotide sequence ID" value="NZ_RBIG01000003.1"/>
</dbReference>
<organism evidence="2 3">
    <name type="scientific">Oceanibaculum indicum</name>
    <dbReference type="NCBI Taxonomy" id="526216"/>
    <lineage>
        <taxon>Bacteria</taxon>
        <taxon>Pseudomonadati</taxon>
        <taxon>Pseudomonadota</taxon>
        <taxon>Alphaproteobacteria</taxon>
        <taxon>Rhodospirillales</taxon>
        <taxon>Oceanibaculaceae</taxon>
        <taxon>Oceanibaculum</taxon>
    </lineage>
</organism>
<dbReference type="AlphaFoldDB" id="A0A420WB84"/>
<protein>
    <submittedName>
        <fullName evidence="2">Uncharacterized protein</fullName>
    </submittedName>
</protein>
<dbReference type="OrthoDB" id="9950848at2"/>
<keyword evidence="1" id="KW-1133">Transmembrane helix</keyword>
<comment type="caution">
    <text evidence="2">The sequence shown here is derived from an EMBL/GenBank/DDBJ whole genome shotgun (WGS) entry which is preliminary data.</text>
</comment>
<evidence type="ECO:0000256" key="1">
    <source>
        <dbReference type="SAM" id="Phobius"/>
    </source>
</evidence>
<accession>A0A420WB84</accession>